<keyword evidence="2" id="KW-1003">Cell membrane</keyword>
<dbReference type="PANTHER" id="PTHR30462">
    <property type="entry name" value="INTERMEMBRANE TRANSPORT PROTEIN PQIB-RELATED"/>
    <property type="match status" value="1"/>
</dbReference>
<evidence type="ECO:0000256" key="6">
    <source>
        <dbReference type="ARBA" id="ARBA00023136"/>
    </source>
</evidence>
<dbReference type="EMBL" id="CADCTA010000054">
    <property type="protein sequence ID" value="CAA9233189.1"/>
    <property type="molecule type" value="Genomic_DNA"/>
</dbReference>
<accession>A0A6J4HWR4</accession>
<dbReference type="PANTHER" id="PTHR30462:SF3">
    <property type="entry name" value="INTERMEMBRANE TRANSPORT PROTEIN PQIA"/>
    <property type="match status" value="1"/>
</dbReference>
<feature type="transmembrane region" description="Helical" evidence="7">
    <location>
        <begin position="50"/>
        <end position="69"/>
    </location>
</feature>
<protein>
    <submittedName>
        <fullName evidence="8">Paraquat-inducible protein A</fullName>
    </submittedName>
</protein>
<evidence type="ECO:0000256" key="3">
    <source>
        <dbReference type="ARBA" id="ARBA00022519"/>
    </source>
</evidence>
<reference evidence="8" key="1">
    <citation type="submission" date="2020-02" db="EMBL/GenBank/DDBJ databases">
        <authorList>
            <person name="Meier V. D."/>
        </authorList>
    </citation>
    <scope>NUCLEOTIDE SEQUENCE</scope>
    <source>
        <strain evidence="8">AVDCRST_MAG42</strain>
    </source>
</reference>
<feature type="transmembrane region" description="Helical" evidence="7">
    <location>
        <begin position="97"/>
        <end position="121"/>
    </location>
</feature>
<organism evidence="8">
    <name type="scientific">uncultured Chthoniobacterales bacterium</name>
    <dbReference type="NCBI Taxonomy" id="1836801"/>
    <lineage>
        <taxon>Bacteria</taxon>
        <taxon>Pseudomonadati</taxon>
        <taxon>Verrucomicrobiota</taxon>
        <taxon>Spartobacteria</taxon>
        <taxon>Chthoniobacterales</taxon>
        <taxon>environmental samples</taxon>
    </lineage>
</organism>
<dbReference type="InterPro" id="IPR051800">
    <property type="entry name" value="PqiA-PqiB_transport"/>
</dbReference>
<gene>
    <name evidence="8" type="ORF">AVDCRST_MAG42-1245</name>
</gene>
<evidence type="ECO:0000256" key="4">
    <source>
        <dbReference type="ARBA" id="ARBA00022692"/>
    </source>
</evidence>
<dbReference type="AlphaFoldDB" id="A0A6J4HWR4"/>
<comment type="subcellular location">
    <subcellularLocation>
        <location evidence="1">Cell inner membrane</location>
    </subcellularLocation>
</comment>
<keyword evidence="5 7" id="KW-1133">Transmembrane helix</keyword>
<sequence>MKQLPTESAADWGVALCHVCGLASPLRAGHCSRCDSRLHLRNRDSLQRTWAFTIASLLLYFPANMLPILRVESFYGTQSSTILTGVIQFWDEGDYPVAIIIFVASVVIPILKIIAIVWLCFAATKGWQPRQMTRLYRVTEFVGRWSMVDVFVVAILVGVVQLGSTISIHPGAGAVSFAAVVVLTMLAAMSFDPRLIWDAAAARAQQGGHQH</sequence>
<evidence type="ECO:0000256" key="5">
    <source>
        <dbReference type="ARBA" id="ARBA00022989"/>
    </source>
</evidence>
<dbReference type="Pfam" id="PF04403">
    <property type="entry name" value="PqiA"/>
    <property type="match status" value="1"/>
</dbReference>
<evidence type="ECO:0000313" key="8">
    <source>
        <dbReference type="EMBL" id="CAA9233189.1"/>
    </source>
</evidence>
<proteinExistence type="predicted"/>
<dbReference type="InterPro" id="IPR007498">
    <property type="entry name" value="PqiA-like"/>
</dbReference>
<keyword evidence="6 7" id="KW-0472">Membrane</keyword>
<feature type="transmembrane region" description="Helical" evidence="7">
    <location>
        <begin position="168"/>
        <end position="188"/>
    </location>
</feature>
<name>A0A6J4HWR4_9BACT</name>
<dbReference type="GO" id="GO:0005886">
    <property type="term" value="C:plasma membrane"/>
    <property type="evidence" value="ECO:0007669"/>
    <property type="project" value="UniProtKB-SubCell"/>
</dbReference>
<feature type="transmembrane region" description="Helical" evidence="7">
    <location>
        <begin position="142"/>
        <end position="162"/>
    </location>
</feature>
<keyword evidence="4 7" id="KW-0812">Transmembrane</keyword>
<evidence type="ECO:0000256" key="2">
    <source>
        <dbReference type="ARBA" id="ARBA00022475"/>
    </source>
</evidence>
<evidence type="ECO:0000256" key="1">
    <source>
        <dbReference type="ARBA" id="ARBA00004533"/>
    </source>
</evidence>
<evidence type="ECO:0000256" key="7">
    <source>
        <dbReference type="SAM" id="Phobius"/>
    </source>
</evidence>
<keyword evidence="3" id="KW-0997">Cell inner membrane</keyword>